<dbReference type="EMBL" id="PPQW01000006">
    <property type="protein sequence ID" value="PNZ69004.1"/>
    <property type="molecule type" value="Genomic_DNA"/>
</dbReference>
<dbReference type="InterPro" id="IPR052550">
    <property type="entry name" value="Pyrimidine_5'-ntase_YjjG"/>
</dbReference>
<proteinExistence type="predicted"/>
<dbReference type="Gene3D" id="1.10.150.240">
    <property type="entry name" value="Putative phosphatase, domain 2"/>
    <property type="match status" value="1"/>
</dbReference>
<name>A0AAP8PQH1_9STAP</name>
<protein>
    <submittedName>
        <fullName evidence="2">Noncanonical pyrimidine nucleotidase, YjjG family</fullName>
    </submittedName>
    <submittedName>
        <fullName evidence="1">YjjG family noncanonical pyrimidine nucleotidase</fullName>
    </submittedName>
</protein>
<accession>A0AAP8PQH1</accession>
<comment type="caution">
    <text evidence="2">The sequence shown here is derived from an EMBL/GenBank/DDBJ whole genome shotgun (WGS) entry which is preliminary data.</text>
</comment>
<dbReference type="SFLD" id="SFLDS00003">
    <property type="entry name" value="Haloacid_Dehalogenase"/>
    <property type="match status" value="1"/>
</dbReference>
<dbReference type="AlphaFoldDB" id="A0AAP8PQH1"/>
<evidence type="ECO:0000313" key="1">
    <source>
        <dbReference type="EMBL" id="MDN4532330.1"/>
    </source>
</evidence>
<dbReference type="InterPro" id="IPR036412">
    <property type="entry name" value="HAD-like_sf"/>
</dbReference>
<dbReference type="Pfam" id="PF00702">
    <property type="entry name" value="Hydrolase"/>
    <property type="match status" value="1"/>
</dbReference>
<dbReference type="InterPro" id="IPR023214">
    <property type="entry name" value="HAD_sf"/>
</dbReference>
<dbReference type="RefSeq" id="WP_059106610.1">
    <property type="nucleotide sequence ID" value="NZ_AP024589.1"/>
</dbReference>
<sequence length="225" mass="26099">MQNKVILLDYDDTLVDFKSAERFAFFRLCELFQVDGNDEELGRFMTINQQHWEAFQQAKLSKEEVLSQRFEVYFDQRGIDVDGKDADEVFRAGLAIAPPQFREADIVTTLKQLAEQNELYIVTNGVGVTQRDRIVRTPFKDIVNDMFVSEDTGYQKPLPQFFDYIFERIGNDKRERSVIVGDSLTSDILGGENANLTTYWFNPNELENHTDIKPDYTITTLKQLL</sequence>
<dbReference type="GeneID" id="64982495"/>
<reference evidence="2 3" key="1">
    <citation type="submission" date="2017-08" db="EMBL/GenBank/DDBJ databases">
        <title>Draft genome sequences of 64 type strains of genus Staph aureus.</title>
        <authorList>
            <person name="Cole K."/>
            <person name="Golubchik T."/>
            <person name="Russell J."/>
            <person name="Foster D."/>
            <person name="Llewelyn M."/>
            <person name="Wilson D."/>
            <person name="Crook D."/>
            <person name="Paul J."/>
        </authorList>
    </citation>
    <scope>NUCLEOTIDE SEQUENCE [LARGE SCALE GENOMIC DNA]</scope>
    <source>
        <strain evidence="2 3">NCTC 12101</strain>
    </source>
</reference>
<dbReference type="SFLD" id="SFLDG01129">
    <property type="entry name" value="C1.5:_HAD__Beta-PGM__Phosphata"/>
    <property type="match status" value="1"/>
</dbReference>
<dbReference type="InterPro" id="IPR006439">
    <property type="entry name" value="HAD-SF_hydro_IA"/>
</dbReference>
<dbReference type="PANTHER" id="PTHR47478">
    <property type="match status" value="1"/>
</dbReference>
<dbReference type="NCBIfam" id="TIGR01549">
    <property type="entry name" value="HAD-SF-IA-v1"/>
    <property type="match status" value="1"/>
</dbReference>
<dbReference type="Proteomes" id="UP001171687">
    <property type="component" value="Unassembled WGS sequence"/>
</dbReference>
<dbReference type="PANTHER" id="PTHR47478:SF1">
    <property type="entry name" value="PYRIMIDINE 5'-NUCLEOTIDASE YJJG"/>
    <property type="match status" value="1"/>
</dbReference>
<dbReference type="Proteomes" id="UP000242470">
    <property type="component" value="Unassembled WGS sequence"/>
</dbReference>
<evidence type="ECO:0000313" key="2">
    <source>
        <dbReference type="EMBL" id="PNZ69004.1"/>
    </source>
</evidence>
<dbReference type="InterPro" id="IPR023198">
    <property type="entry name" value="PGP-like_dom2"/>
</dbReference>
<dbReference type="InterPro" id="IPR011951">
    <property type="entry name" value="HAD-SF_hydro_IA_YjjG/PynA"/>
</dbReference>
<organism evidence="2 3">
    <name type="scientific">Staphylococcus auricularis</name>
    <dbReference type="NCBI Taxonomy" id="29379"/>
    <lineage>
        <taxon>Bacteria</taxon>
        <taxon>Bacillati</taxon>
        <taxon>Bacillota</taxon>
        <taxon>Bacilli</taxon>
        <taxon>Bacillales</taxon>
        <taxon>Staphylococcaceae</taxon>
        <taxon>Staphylococcus</taxon>
    </lineage>
</organism>
<gene>
    <name evidence="2" type="ORF">CD158_01625</name>
    <name evidence="1" type="ORF">QYH67_01850</name>
</gene>
<reference evidence="1" key="2">
    <citation type="submission" date="2023-07" db="EMBL/GenBank/DDBJ databases">
        <title>Evaluation of the beneficial properties of pineapple isolates.</title>
        <authorList>
            <person name="Adefiranye O."/>
        </authorList>
    </citation>
    <scope>NUCLEOTIDE SEQUENCE</scope>
    <source>
        <strain evidence="1">PAPLE_T1</strain>
    </source>
</reference>
<evidence type="ECO:0000313" key="3">
    <source>
        <dbReference type="Proteomes" id="UP000242470"/>
    </source>
</evidence>
<dbReference type="Gene3D" id="3.40.50.1000">
    <property type="entry name" value="HAD superfamily/HAD-like"/>
    <property type="match status" value="1"/>
</dbReference>
<dbReference type="SUPFAM" id="SSF56784">
    <property type="entry name" value="HAD-like"/>
    <property type="match status" value="1"/>
</dbReference>
<dbReference type="GO" id="GO:0008253">
    <property type="term" value="F:5'-nucleotidase activity"/>
    <property type="evidence" value="ECO:0007669"/>
    <property type="project" value="InterPro"/>
</dbReference>
<dbReference type="NCBIfam" id="TIGR02254">
    <property type="entry name" value="YjjG_YfnB"/>
    <property type="match status" value="1"/>
</dbReference>
<dbReference type="EMBL" id="JAUHQC010000006">
    <property type="protein sequence ID" value="MDN4532330.1"/>
    <property type="molecule type" value="Genomic_DNA"/>
</dbReference>